<dbReference type="InterPro" id="IPR050595">
    <property type="entry name" value="Bact_response_regulator"/>
</dbReference>
<dbReference type="AlphaFoldDB" id="A0A7C4QN13"/>
<evidence type="ECO:0000259" key="3">
    <source>
        <dbReference type="PROSITE" id="PS50110"/>
    </source>
</evidence>
<comment type="caution">
    <text evidence="4">The sequence shown here is derived from an EMBL/GenBank/DDBJ whole genome shotgun (WGS) entry which is preliminary data.</text>
</comment>
<dbReference type="InterPro" id="IPR011006">
    <property type="entry name" value="CheY-like_superfamily"/>
</dbReference>
<feature type="domain" description="Response regulatory" evidence="3">
    <location>
        <begin position="8"/>
        <end position="123"/>
    </location>
</feature>
<dbReference type="SUPFAM" id="SSF52172">
    <property type="entry name" value="CheY-like"/>
    <property type="match status" value="1"/>
</dbReference>
<dbReference type="GO" id="GO:0000160">
    <property type="term" value="P:phosphorelay signal transduction system"/>
    <property type="evidence" value="ECO:0007669"/>
    <property type="project" value="InterPro"/>
</dbReference>
<feature type="modified residue" description="4-aspartylphosphate" evidence="2">
    <location>
        <position position="56"/>
    </location>
</feature>
<dbReference type="InterPro" id="IPR001789">
    <property type="entry name" value="Sig_transdc_resp-reg_receiver"/>
</dbReference>
<evidence type="ECO:0000256" key="2">
    <source>
        <dbReference type="PROSITE-ProRule" id="PRU00169"/>
    </source>
</evidence>
<dbReference type="PANTHER" id="PTHR44591">
    <property type="entry name" value="STRESS RESPONSE REGULATOR PROTEIN 1"/>
    <property type="match status" value="1"/>
</dbReference>
<reference evidence="4" key="1">
    <citation type="journal article" date="2020" name="mSystems">
        <title>Genome- and Community-Level Interaction Insights into Carbon Utilization and Element Cycling Functions of Hydrothermarchaeota in Hydrothermal Sediment.</title>
        <authorList>
            <person name="Zhou Z."/>
            <person name="Liu Y."/>
            <person name="Xu W."/>
            <person name="Pan J."/>
            <person name="Luo Z.H."/>
            <person name="Li M."/>
        </authorList>
    </citation>
    <scope>NUCLEOTIDE SEQUENCE [LARGE SCALE GENOMIC DNA]</scope>
    <source>
        <strain evidence="4">SpSt-508</strain>
    </source>
</reference>
<dbReference type="PANTHER" id="PTHR44591:SF23">
    <property type="entry name" value="CHEY SUBFAMILY"/>
    <property type="match status" value="1"/>
</dbReference>
<protein>
    <submittedName>
        <fullName evidence="4">Response regulator</fullName>
    </submittedName>
</protein>
<accession>A0A7C4QN13</accession>
<gene>
    <name evidence="4" type="ORF">ENS64_05295</name>
</gene>
<dbReference type="EMBL" id="DSVQ01000011">
    <property type="protein sequence ID" value="HGT38664.1"/>
    <property type="molecule type" value="Genomic_DNA"/>
</dbReference>
<evidence type="ECO:0000256" key="1">
    <source>
        <dbReference type="ARBA" id="ARBA00022553"/>
    </source>
</evidence>
<keyword evidence="1 2" id="KW-0597">Phosphoprotein</keyword>
<sequence>MPSSCRARVMVVDDDRVFRNLLATVLRREYLVSVASNGAEAYRKACEHPPQLLVIDIQMPGWDGLQTLKAFRDHPALAHAGVIVLTSDTSRKTVEAAIRAGADEYVLKSSFSTSEFLLKIGQLRRRVEAGQLRRYAAAMGNTTPAPNGGVPLIPAAPAGNTEAERRLQEVLDSWE</sequence>
<evidence type="ECO:0000313" key="4">
    <source>
        <dbReference type="EMBL" id="HGT38664.1"/>
    </source>
</evidence>
<name>A0A7C4QN13_9PLAN</name>
<dbReference type="Pfam" id="PF00072">
    <property type="entry name" value="Response_reg"/>
    <property type="match status" value="1"/>
</dbReference>
<dbReference type="PROSITE" id="PS50110">
    <property type="entry name" value="RESPONSE_REGULATORY"/>
    <property type="match status" value="1"/>
</dbReference>
<dbReference type="CDD" id="cd00156">
    <property type="entry name" value="REC"/>
    <property type="match status" value="1"/>
</dbReference>
<dbReference type="Gene3D" id="3.40.50.2300">
    <property type="match status" value="1"/>
</dbReference>
<organism evidence="4">
    <name type="scientific">Schlesneria paludicola</name>
    <dbReference type="NCBI Taxonomy" id="360056"/>
    <lineage>
        <taxon>Bacteria</taxon>
        <taxon>Pseudomonadati</taxon>
        <taxon>Planctomycetota</taxon>
        <taxon>Planctomycetia</taxon>
        <taxon>Planctomycetales</taxon>
        <taxon>Planctomycetaceae</taxon>
        <taxon>Schlesneria</taxon>
    </lineage>
</organism>
<proteinExistence type="predicted"/>
<dbReference type="SMART" id="SM00448">
    <property type="entry name" value="REC"/>
    <property type="match status" value="1"/>
</dbReference>